<proteinExistence type="predicted"/>
<organism evidence="2 3">
    <name type="scientific">Pogonophryne albipinna</name>
    <dbReference type="NCBI Taxonomy" id="1090488"/>
    <lineage>
        <taxon>Eukaryota</taxon>
        <taxon>Metazoa</taxon>
        <taxon>Chordata</taxon>
        <taxon>Craniata</taxon>
        <taxon>Vertebrata</taxon>
        <taxon>Euteleostomi</taxon>
        <taxon>Actinopterygii</taxon>
        <taxon>Neopterygii</taxon>
        <taxon>Teleostei</taxon>
        <taxon>Neoteleostei</taxon>
        <taxon>Acanthomorphata</taxon>
        <taxon>Eupercaria</taxon>
        <taxon>Perciformes</taxon>
        <taxon>Notothenioidei</taxon>
        <taxon>Pogonophryne</taxon>
    </lineage>
</organism>
<keyword evidence="3" id="KW-1185">Reference proteome</keyword>
<evidence type="ECO:0000313" key="3">
    <source>
        <dbReference type="Proteomes" id="UP001219934"/>
    </source>
</evidence>
<dbReference type="AlphaFoldDB" id="A0AAD6FEM3"/>
<sequence>HNRYRSITTVSGLEGTGGERALFGYGSSPAWLRRSLRLGGSSRITPTLFHTSKAVIPTAFHKKNVKSRPEVRGGVGRRAPGEGISAGMKSMRFLCGSPAGLLGNSQPEACEDTQVSRKSSRRTLRQRHAAGSSAPVTAAASRVTQLQPDRLYLYMETPSWAADL</sequence>
<evidence type="ECO:0000256" key="1">
    <source>
        <dbReference type="SAM" id="MobiDB-lite"/>
    </source>
</evidence>
<accession>A0AAD6FEM3</accession>
<dbReference type="EMBL" id="JAPTMU010000014">
    <property type="protein sequence ID" value="KAJ4931988.1"/>
    <property type="molecule type" value="Genomic_DNA"/>
</dbReference>
<protein>
    <submittedName>
        <fullName evidence="2">Uncharacterized protein</fullName>
    </submittedName>
</protein>
<evidence type="ECO:0000313" key="2">
    <source>
        <dbReference type="EMBL" id="KAJ4931988.1"/>
    </source>
</evidence>
<comment type="caution">
    <text evidence="2">The sequence shown here is derived from an EMBL/GenBank/DDBJ whole genome shotgun (WGS) entry which is preliminary data.</text>
</comment>
<feature type="compositionally biased region" description="Basic residues" evidence="1">
    <location>
        <begin position="118"/>
        <end position="128"/>
    </location>
</feature>
<feature type="region of interest" description="Disordered" evidence="1">
    <location>
        <begin position="117"/>
        <end position="136"/>
    </location>
</feature>
<dbReference type="Proteomes" id="UP001219934">
    <property type="component" value="Unassembled WGS sequence"/>
</dbReference>
<name>A0AAD6FEM3_9TELE</name>
<gene>
    <name evidence="2" type="ORF">JOQ06_010424</name>
</gene>
<feature type="non-terminal residue" evidence="2">
    <location>
        <position position="1"/>
    </location>
</feature>
<reference evidence="2" key="1">
    <citation type="submission" date="2022-11" db="EMBL/GenBank/DDBJ databases">
        <title>Chromosome-level genome of Pogonophryne albipinna.</title>
        <authorList>
            <person name="Jo E."/>
        </authorList>
    </citation>
    <scope>NUCLEOTIDE SEQUENCE</scope>
    <source>
        <strain evidence="2">SGF0006</strain>
        <tissue evidence="2">Muscle</tissue>
    </source>
</reference>